<evidence type="ECO:0000313" key="2">
    <source>
        <dbReference type="EMBL" id="NME41319.1"/>
    </source>
</evidence>
<proteinExistence type="predicted"/>
<dbReference type="AlphaFoldDB" id="A0A848C729"/>
<dbReference type="PANTHER" id="PTHR30514">
    <property type="entry name" value="GLUCOKINASE"/>
    <property type="match status" value="1"/>
</dbReference>
<dbReference type="InterPro" id="IPR047640">
    <property type="entry name" value="RpiR-like"/>
</dbReference>
<organism evidence="2 3">
    <name type="scientific">Ligilactobacillus agilis</name>
    <dbReference type="NCBI Taxonomy" id="1601"/>
    <lineage>
        <taxon>Bacteria</taxon>
        <taxon>Bacillati</taxon>
        <taxon>Bacillota</taxon>
        <taxon>Bacilli</taxon>
        <taxon>Lactobacillales</taxon>
        <taxon>Lactobacillaceae</taxon>
        <taxon>Ligilactobacillus</taxon>
    </lineage>
</organism>
<dbReference type="GO" id="GO:1901135">
    <property type="term" value="P:carbohydrate derivative metabolic process"/>
    <property type="evidence" value="ECO:0007669"/>
    <property type="project" value="InterPro"/>
</dbReference>
<dbReference type="GO" id="GO:0003700">
    <property type="term" value="F:DNA-binding transcription factor activity"/>
    <property type="evidence" value="ECO:0007669"/>
    <property type="project" value="InterPro"/>
</dbReference>
<dbReference type="InterPro" id="IPR036388">
    <property type="entry name" value="WH-like_DNA-bd_sf"/>
</dbReference>
<dbReference type="InterPro" id="IPR046348">
    <property type="entry name" value="SIS_dom_sf"/>
</dbReference>
<protein>
    <submittedName>
        <fullName evidence="2">MurR/RpiR family transcriptional regulator</fullName>
    </submittedName>
</protein>
<dbReference type="Gene3D" id="1.10.10.10">
    <property type="entry name" value="Winged helix-like DNA-binding domain superfamily/Winged helix DNA-binding domain"/>
    <property type="match status" value="1"/>
</dbReference>
<evidence type="ECO:0000313" key="3">
    <source>
        <dbReference type="Proteomes" id="UP000563853"/>
    </source>
</evidence>
<dbReference type="GO" id="GO:0003677">
    <property type="term" value="F:DNA binding"/>
    <property type="evidence" value="ECO:0007669"/>
    <property type="project" value="InterPro"/>
</dbReference>
<name>A0A848C729_9LACO</name>
<dbReference type="Pfam" id="PF01418">
    <property type="entry name" value="HTH_6"/>
    <property type="match status" value="1"/>
</dbReference>
<dbReference type="Gene3D" id="3.40.50.10490">
    <property type="entry name" value="Glucose-6-phosphate isomerase like protein, domain 1"/>
    <property type="match status" value="1"/>
</dbReference>
<feature type="domain" description="HTH rpiR-type" evidence="1">
    <location>
        <begin position="1"/>
        <end position="75"/>
    </location>
</feature>
<reference evidence="2 3" key="1">
    <citation type="submission" date="2020-04" db="EMBL/GenBank/DDBJ databases">
        <authorList>
            <person name="Hitch T.C.A."/>
            <person name="Wylensek D."/>
            <person name="Clavel T."/>
        </authorList>
    </citation>
    <scope>NUCLEOTIDE SEQUENCE [LARGE SCALE GENOMIC DNA]</scope>
    <source>
        <strain evidence="2 3">WCA-389-WT-5H1</strain>
    </source>
</reference>
<dbReference type="SUPFAM" id="SSF46689">
    <property type="entry name" value="Homeodomain-like"/>
    <property type="match status" value="1"/>
</dbReference>
<dbReference type="InterPro" id="IPR009057">
    <property type="entry name" value="Homeodomain-like_sf"/>
</dbReference>
<dbReference type="EMBL" id="JABAFP010000001">
    <property type="protein sequence ID" value="NME41319.1"/>
    <property type="molecule type" value="Genomic_DNA"/>
</dbReference>
<dbReference type="PANTHER" id="PTHR30514:SF21">
    <property type="entry name" value="RPIR-FAMILY TRANSCRIPTIONAL REGULATOR"/>
    <property type="match status" value="1"/>
</dbReference>
<evidence type="ECO:0000259" key="1">
    <source>
        <dbReference type="PROSITE" id="PS51071"/>
    </source>
</evidence>
<dbReference type="Proteomes" id="UP000563853">
    <property type="component" value="Unassembled WGS sequence"/>
</dbReference>
<accession>A0A848C729</accession>
<dbReference type="GO" id="GO:0097367">
    <property type="term" value="F:carbohydrate derivative binding"/>
    <property type="evidence" value="ECO:0007669"/>
    <property type="project" value="InterPro"/>
</dbReference>
<comment type="caution">
    <text evidence="2">The sequence shown here is derived from an EMBL/GenBank/DDBJ whole genome shotgun (WGS) entry which is preliminary data.</text>
</comment>
<dbReference type="SUPFAM" id="SSF53697">
    <property type="entry name" value="SIS domain"/>
    <property type="match status" value="1"/>
</dbReference>
<sequence>MLLQKLQSADNFSQIEQQIAQVLLDDKINLKNLSARKLAQKVYVAPSTVTRFSQKLGYSGFPALKEDLLNERKVRLQEEQGINPNYPFGILDTEDAILSKITTLYKETVEKTSELFEIDDIPLWSRITDFETICIFSEGDIGPLYTFKDKMLKIGRNVVVTSNADQAYYYASYFGKKWLFITVSYSGETPNVLKAASIIPNKNLLIVTSYGGNSLTKLSKNVIVIPPVERLNDNLGNFAIGVAENLIFDFLYASFFKKDFMHNKHKKVEIAKQFQVARYSDNEYLQDRQ</sequence>
<dbReference type="InterPro" id="IPR000281">
    <property type="entry name" value="HTH_RpiR"/>
</dbReference>
<dbReference type="PROSITE" id="PS51071">
    <property type="entry name" value="HTH_RPIR"/>
    <property type="match status" value="1"/>
</dbReference>
<gene>
    <name evidence="2" type="ORF">HF863_00760</name>
</gene>